<organism evidence="1 2">
    <name type="scientific">Fusobacterium varium ATCC 27725</name>
    <dbReference type="NCBI Taxonomy" id="469618"/>
    <lineage>
        <taxon>Bacteria</taxon>
        <taxon>Fusobacteriati</taxon>
        <taxon>Fusobacteriota</taxon>
        <taxon>Fusobacteriia</taxon>
        <taxon>Fusobacteriales</taxon>
        <taxon>Fusobacteriaceae</taxon>
        <taxon>Fusobacterium</taxon>
    </lineage>
</organism>
<dbReference type="Proteomes" id="UP000241238">
    <property type="component" value="Plasmid pFvar_27725"/>
</dbReference>
<gene>
    <name evidence="1" type="ORF">C4N18_15375</name>
</gene>
<accession>A0ABN5JMQ8</accession>
<geneLocation type="plasmid" evidence="2">
    <name>pfvar_27725</name>
</geneLocation>
<keyword evidence="2" id="KW-1185">Reference proteome</keyword>
<reference evidence="2" key="1">
    <citation type="journal article" date="2018" name="MSphere">
        <title>Fusobacterium Genomics Using MinION and Illumina Sequencing Enables Genome Completion and Correction.</title>
        <authorList>
            <person name="Todd S.M."/>
            <person name="Settlage R.E."/>
            <person name="Lahmers K.K."/>
            <person name="Slade D.J."/>
        </authorList>
    </citation>
    <scope>NUCLEOTIDE SEQUENCE [LARGE SCALE GENOMIC DNA]</scope>
    <source>
        <strain evidence="2">ATCC 27725</strain>
    </source>
</reference>
<dbReference type="GeneID" id="77469388"/>
<dbReference type="EMBL" id="CP028104">
    <property type="protein sequence ID" value="AVQ32626.1"/>
    <property type="molecule type" value="Genomic_DNA"/>
</dbReference>
<dbReference type="RefSeq" id="WP_005950104.1">
    <property type="nucleotide sequence ID" value="NZ_CP028104.1"/>
</dbReference>
<proteinExistence type="predicted"/>
<protein>
    <submittedName>
        <fullName evidence="1">Uncharacterized protein</fullName>
    </submittedName>
</protein>
<name>A0ABN5JMQ8_FUSVA</name>
<sequence>MIKAIIKNSIEKSKLERKKGEIEKELIMEIHKELEPELDIIACKVGSLNVEQFKKDIIPAIIQALGKELEFEIAGGKPVDEDVKKMYSDMIEAKHKETVYL</sequence>
<evidence type="ECO:0000313" key="2">
    <source>
        <dbReference type="Proteomes" id="UP000241238"/>
    </source>
</evidence>
<evidence type="ECO:0000313" key="1">
    <source>
        <dbReference type="EMBL" id="AVQ32626.1"/>
    </source>
</evidence>
<keyword evidence="1" id="KW-0614">Plasmid</keyword>